<dbReference type="InterPro" id="IPR050339">
    <property type="entry name" value="CC_SR_Kinase"/>
</dbReference>
<accession>A0A653ZN43</accession>
<organism evidence="7 8">
    <name type="scientific">Sphingobacterium multivorum</name>
    <dbReference type="NCBI Taxonomy" id="28454"/>
    <lineage>
        <taxon>Bacteria</taxon>
        <taxon>Pseudomonadati</taxon>
        <taxon>Bacteroidota</taxon>
        <taxon>Sphingobacteriia</taxon>
        <taxon>Sphingobacteriales</taxon>
        <taxon>Sphingobacteriaceae</taxon>
        <taxon>Sphingobacterium</taxon>
    </lineage>
</organism>
<dbReference type="PANTHER" id="PTHR11042">
    <property type="entry name" value="EUKARYOTIC TRANSLATION INITIATION FACTOR 2-ALPHA KINASE EIF2-ALPHA KINASE -RELATED"/>
    <property type="match status" value="1"/>
</dbReference>
<evidence type="ECO:0000259" key="6">
    <source>
        <dbReference type="PROSITE" id="PS50011"/>
    </source>
</evidence>
<keyword evidence="2" id="KW-0547">Nucleotide-binding</keyword>
<dbReference type="Proteomes" id="UP000432350">
    <property type="component" value="Unassembled WGS sequence"/>
</dbReference>
<reference evidence="7 8" key="1">
    <citation type="submission" date="2019-10" db="EMBL/GenBank/DDBJ databases">
        <authorList>
            <person name="Karimi E."/>
        </authorList>
    </citation>
    <scope>NUCLEOTIDE SEQUENCE [LARGE SCALE GENOMIC DNA]</scope>
    <source>
        <strain evidence="7">Sphingobacterium sp. 8BC</strain>
    </source>
</reference>
<keyword evidence="7" id="KW-0723">Serine/threonine-protein kinase</keyword>
<protein>
    <submittedName>
        <fullName evidence="7">Serine/threonine protein kinase</fullName>
    </submittedName>
</protein>
<dbReference type="PROSITE" id="PS00108">
    <property type="entry name" value="PROTEIN_KINASE_ST"/>
    <property type="match status" value="1"/>
</dbReference>
<gene>
    <name evidence="7" type="ORF">SPHINGO8BC_140251</name>
</gene>
<keyword evidence="3 7" id="KW-0418">Kinase</keyword>
<dbReference type="SMART" id="SM00220">
    <property type="entry name" value="S_TKc"/>
    <property type="match status" value="1"/>
</dbReference>
<dbReference type="EMBL" id="CABWMV010000006">
    <property type="protein sequence ID" value="VXC56616.1"/>
    <property type="molecule type" value="Genomic_DNA"/>
</dbReference>
<name>A0A653ZN43_SPHMU</name>
<keyword evidence="4" id="KW-0067">ATP-binding</keyword>
<dbReference type="AlphaFoldDB" id="A0A653ZN43"/>
<dbReference type="PROSITE" id="PS50011">
    <property type="entry name" value="PROTEIN_KINASE_DOM"/>
    <property type="match status" value="1"/>
</dbReference>
<evidence type="ECO:0000256" key="5">
    <source>
        <dbReference type="ARBA" id="ARBA00037982"/>
    </source>
</evidence>
<evidence type="ECO:0000256" key="2">
    <source>
        <dbReference type="ARBA" id="ARBA00022741"/>
    </source>
</evidence>
<dbReference type="RefSeq" id="WP_159333349.1">
    <property type="nucleotide sequence ID" value="NZ_LR733857.1"/>
</dbReference>
<dbReference type="InterPro" id="IPR000719">
    <property type="entry name" value="Prot_kinase_dom"/>
</dbReference>
<dbReference type="GO" id="GO:0004674">
    <property type="term" value="F:protein serine/threonine kinase activity"/>
    <property type="evidence" value="ECO:0007669"/>
    <property type="project" value="UniProtKB-KW"/>
</dbReference>
<evidence type="ECO:0000256" key="4">
    <source>
        <dbReference type="ARBA" id="ARBA00022840"/>
    </source>
</evidence>
<sequence>MTLVKFPDYIKIEKTKFNADILNIDFENISNNVININDKEYLFNNLSNNGNKGGNSIILKLYSVDEAADIEAFDDITPIAILKILKFPFKKRSFKGRVTNEYTSTHKRFLNEIDALNKSKELKNENVIEVYDDGECIINNWHYLFYSMEVADYDLKSYIEEKHGGLQFENKVLFCLELLDGINQLDNAIFYHRDIKPDNIFFANGKWKLGDLGLVDGKDLNYRFNEEGKFIGPRGWSSPEVMNKYLSEKKGFKYNYDCRIDHQSDIFQLGKVFWYIFQYNAPIGNIHFHDFNRENERVFWILRKMLHHSKLRRFHKVSTIIPLFQKINQECIIG</sequence>
<dbReference type="SUPFAM" id="SSF56112">
    <property type="entry name" value="Protein kinase-like (PK-like)"/>
    <property type="match status" value="1"/>
</dbReference>
<proteinExistence type="inferred from homology"/>
<dbReference type="InterPro" id="IPR008271">
    <property type="entry name" value="Ser/Thr_kinase_AS"/>
</dbReference>
<evidence type="ECO:0000313" key="7">
    <source>
        <dbReference type="EMBL" id="VXC56616.1"/>
    </source>
</evidence>
<dbReference type="InterPro" id="IPR011009">
    <property type="entry name" value="Kinase-like_dom_sf"/>
</dbReference>
<evidence type="ECO:0000256" key="3">
    <source>
        <dbReference type="ARBA" id="ARBA00022777"/>
    </source>
</evidence>
<dbReference type="Pfam" id="PF00069">
    <property type="entry name" value="Pkinase"/>
    <property type="match status" value="1"/>
</dbReference>
<feature type="domain" description="Protein kinase" evidence="6">
    <location>
        <begin position="44"/>
        <end position="334"/>
    </location>
</feature>
<dbReference type="GO" id="GO:0005737">
    <property type="term" value="C:cytoplasm"/>
    <property type="evidence" value="ECO:0007669"/>
    <property type="project" value="TreeGrafter"/>
</dbReference>
<dbReference type="Gene3D" id="1.10.510.10">
    <property type="entry name" value="Transferase(Phosphotransferase) domain 1"/>
    <property type="match status" value="1"/>
</dbReference>
<evidence type="ECO:0000313" key="8">
    <source>
        <dbReference type="Proteomes" id="UP000432350"/>
    </source>
</evidence>
<evidence type="ECO:0000256" key="1">
    <source>
        <dbReference type="ARBA" id="ARBA00022679"/>
    </source>
</evidence>
<dbReference type="GO" id="GO:0005524">
    <property type="term" value="F:ATP binding"/>
    <property type="evidence" value="ECO:0007669"/>
    <property type="project" value="UniProtKB-KW"/>
</dbReference>
<comment type="similarity">
    <text evidence="5">Belongs to the protein kinase superfamily. Ser/Thr protein kinase family. GCN2 subfamily.</text>
</comment>
<keyword evidence="1" id="KW-0808">Transferase</keyword>